<dbReference type="EC" id="3.1.-.-" evidence="5"/>
<feature type="binding site" evidence="4">
    <location>
        <position position="201"/>
    </location>
    <ligand>
        <name>a divalent metal cation</name>
        <dbReference type="ChEBI" id="CHEBI:60240"/>
        <label>1</label>
    </ligand>
</feature>
<comment type="similarity">
    <text evidence="1">Belongs to the metallo-dependent hydrolases superfamily. TatD-type hydrolase family.</text>
</comment>
<dbReference type="InterPro" id="IPR015991">
    <property type="entry name" value="TatD/YcfH-like"/>
</dbReference>
<dbReference type="PANTHER" id="PTHR46124">
    <property type="entry name" value="D-AMINOACYL-TRNA DEACYLASE"/>
    <property type="match status" value="1"/>
</dbReference>
<keyword evidence="6" id="KW-1185">Reference proteome</keyword>
<dbReference type="PIRSF" id="PIRSF005902">
    <property type="entry name" value="DNase_TatD"/>
    <property type="match status" value="1"/>
</dbReference>
<evidence type="ECO:0000256" key="1">
    <source>
        <dbReference type="ARBA" id="ARBA00009275"/>
    </source>
</evidence>
<evidence type="ECO:0000256" key="2">
    <source>
        <dbReference type="ARBA" id="ARBA00022723"/>
    </source>
</evidence>
<dbReference type="EMBL" id="CP091521">
    <property type="protein sequence ID" value="XHH50062.1"/>
    <property type="molecule type" value="Genomic_DNA"/>
</dbReference>
<dbReference type="CDD" id="cd01310">
    <property type="entry name" value="TatD_DNAse"/>
    <property type="match status" value="1"/>
</dbReference>
<evidence type="ECO:0000256" key="3">
    <source>
        <dbReference type="ARBA" id="ARBA00022801"/>
    </source>
</evidence>
<evidence type="ECO:0000313" key="6">
    <source>
        <dbReference type="Proteomes" id="UP000831534"/>
    </source>
</evidence>
<dbReference type="RefSeq" id="WP_027008847.1">
    <property type="nucleotide sequence ID" value="NZ_CP091521.1"/>
</dbReference>
<dbReference type="NCBIfam" id="TIGR00010">
    <property type="entry name" value="YchF/TatD family DNA exonuclease"/>
    <property type="match status" value="1"/>
</dbReference>
<feature type="binding site" evidence="4">
    <location>
        <position position="151"/>
    </location>
    <ligand>
        <name>a divalent metal cation</name>
        <dbReference type="ChEBI" id="CHEBI:60240"/>
        <label>2</label>
    </ligand>
</feature>
<dbReference type="Pfam" id="PF01026">
    <property type="entry name" value="TatD_DNase"/>
    <property type="match status" value="1"/>
</dbReference>
<feature type="binding site" evidence="4">
    <location>
        <position position="9"/>
    </location>
    <ligand>
        <name>a divalent metal cation</name>
        <dbReference type="ChEBI" id="CHEBI:60240"/>
        <label>1</label>
    </ligand>
</feature>
<feature type="binding site" evidence="4">
    <location>
        <position position="92"/>
    </location>
    <ligand>
        <name>a divalent metal cation</name>
        <dbReference type="ChEBI" id="CHEBI:60240"/>
        <label>1</label>
    </ligand>
</feature>
<organism evidence="5 6">
    <name type="scientific">Conchiformibius kuhniae</name>
    <dbReference type="NCBI Taxonomy" id="211502"/>
    <lineage>
        <taxon>Bacteria</taxon>
        <taxon>Pseudomonadati</taxon>
        <taxon>Pseudomonadota</taxon>
        <taxon>Betaproteobacteria</taxon>
        <taxon>Neisseriales</taxon>
        <taxon>Neisseriaceae</taxon>
        <taxon>Conchiformibius</taxon>
    </lineage>
</organism>
<dbReference type="KEGG" id="ckh:LVJ77_01910"/>
<gene>
    <name evidence="5" type="ORF">LVJ77_01910</name>
</gene>
<accession>A0ABD8B7S6</accession>
<dbReference type="PANTHER" id="PTHR46124:SF2">
    <property type="entry name" value="D-AMINOACYL-TRNA DEACYLASE"/>
    <property type="match status" value="1"/>
</dbReference>
<keyword evidence="2 4" id="KW-0479">Metal-binding</keyword>
<dbReference type="InterPro" id="IPR001130">
    <property type="entry name" value="TatD-like"/>
</dbReference>
<dbReference type="SUPFAM" id="SSF51556">
    <property type="entry name" value="Metallo-dependent hydrolases"/>
    <property type="match status" value="1"/>
</dbReference>
<protein>
    <submittedName>
        <fullName evidence="5">TatD family hydrolase</fullName>
        <ecNumber evidence="5">3.1.-.-</ecNumber>
    </submittedName>
</protein>
<keyword evidence="3 5" id="KW-0378">Hydrolase</keyword>
<dbReference type="InterPro" id="IPR018228">
    <property type="entry name" value="DNase_TatD-rel_CS"/>
</dbReference>
<dbReference type="PROSITE" id="PS01137">
    <property type="entry name" value="TATD_1"/>
    <property type="match status" value="1"/>
</dbReference>
<sequence length="261" mass="29011">MYLIDSHCHLNFDGLAQRLPEVFDKMAENQVRQALAISVSRDSFAEVLAIAEAHEHVYATVGIHPDREDAAEFSFDELCAHAQHPKVAAIGETGLDYHWCSGDLAWQHRRFITHIEAAKASGLPLVIHTRKSADDTLALMREHGAERAVMHCFAEDVRVAKIALDLGYYLSFSGIVTFKNAADVQEAARYCPADRLLVETDAPFLAPVPYRGKPNEPAYVRHTAEFVATLRGESLATVMQNTCDNFYRLFDKVSPSALLAV</sequence>
<proteinExistence type="inferred from homology"/>
<dbReference type="GO" id="GO:0016787">
    <property type="term" value="F:hydrolase activity"/>
    <property type="evidence" value="ECO:0007669"/>
    <property type="project" value="UniProtKB-KW"/>
</dbReference>
<dbReference type="Gene3D" id="3.20.20.140">
    <property type="entry name" value="Metal-dependent hydrolases"/>
    <property type="match status" value="1"/>
</dbReference>
<dbReference type="Proteomes" id="UP000831534">
    <property type="component" value="Chromosome"/>
</dbReference>
<feature type="binding site" evidence="4">
    <location>
        <position position="128"/>
    </location>
    <ligand>
        <name>a divalent metal cation</name>
        <dbReference type="ChEBI" id="CHEBI:60240"/>
        <label>2</label>
    </ligand>
</feature>
<reference evidence="5 6" key="1">
    <citation type="journal article" date="2022" name="Res Sq">
        <title>Evolution of multicellular longitudinally dividing oral cavity symbionts (Neisseriaceae).</title>
        <authorList>
            <person name="Nyongesa S."/>
            <person name="Weber P."/>
            <person name="Bernet E."/>
            <person name="Pullido F."/>
            <person name="Nieckarz M."/>
            <person name="Delaby M."/>
            <person name="Nieves C."/>
            <person name="Viehboeck T."/>
            <person name="Krause N."/>
            <person name="Rivera-Millot A."/>
            <person name="Nakamura A."/>
            <person name="Vischer N."/>
            <person name="VanNieuwenhze M."/>
            <person name="Brun Y."/>
            <person name="Cava F."/>
            <person name="Bulgheresi S."/>
            <person name="Veyrier F."/>
        </authorList>
    </citation>
    <scope>NUCLEOTIDE SEQUENCE [LARGE SCALE GENOMIC DNA]</scope>
    <source>
        <strain evidence="5 6">17694</strain>
    </source>
</reference>
<name>A0ABD8B7S6_9NEIS</name>
<dbReference type="AlphaFoldDB" id="A0ABD8B7S6"/>
<dbReference type="GO" id="GO:0046872">
    <property type="term" value="F:metal ion binding"/>
    <property type="evidence" value="ECO:0007669"/>
    <property type="project" value="UniProtKB-KW"/>
</dbReference>
<feature type="binding site" evidence="4">
    <location>
        <position position="7"/>
    </location>
    <ligand>
        <name>a divalent metal cation</name>
        <dbReference type="ChEBI" id="CHEBI:60240"/>
        <label>1</label>
    </ligand>
</feature>
<dbReference type="FunFam" id="3.20.20.140:FF:000005">
    <property type="entry name" value="TatD family hydrolase"/>
    <property type="match status" value="1"/>
</dbReference>
<evidence type="ECO:0000256" key="4">
    <source>
        <dbReference type="PIRSR" id="PIRSR005902-1"/>
    </source>
</evidence>
<dbReference type="InterPro" id="IPR032466">
    <property type="entry name" value="Metal_Hydrolase"/>
</dbReference>
<evidence type="ECO:0000313" key="5">
    <source>
        <dbReference type="EMBL" id="XHH50062.1"/>
    </source>
</evidence>